<dbReference type="OrthoDB" id="9780757at2"/>
<comment type="subcellular location">
    <subcellularLocation>
        <location evidence="1">Cell membrane</location>
        <topology evidence="1">Multi-pass membrane protein</topology>
    </subcellularLocation>
</comment>
<dbReference type="Proteomes" id="UP000004662">
    <property type="component" value="Chromosome"/>
</dbReference>
<proteinExistence type="predicted"/>
<dbReference type="PANTHER" id="PTHR30482">
    <property type="entry name" value="HIGH-AFFINITY BRANCHED-CHAIN AMINO ACID TRANSPORT SYSTEM PERMEASE"/>
    <property type="match status" value="1"/>
</dbReference>
<dbReference type="InterPro" id="IPR001851">
    <property type="entry name" value="ABC_transp_permease"/>
</dbReference>
<feature type="transmembrane region" description="Helical" evidence="6">
    <location>
        <begin position="95"/>
        <end position="118"/>
    </location>
</feature>
<keyword evidence="2" id="KW-1003">Cell membrane</keyword>
<evidence type="ECO:0000256" key="1">
    <source>
        <dbReference type="ARBA" id="ARBA00004651"/>
    </source>
</evidence>
<reference evidence="8" key="1">
    <citation type="journal article" date="2015" name="Genome Announc.">
        <title>High-Quality Draft Genome Sequence of Desulfovibrio carbinoliphilus FW-101-2B, an Organic Acid-Oxidizing Sulfate-Reducing Bacterium Isolated from Uranium(VI)-Contaminated Groundwater.</title>
        <authorList>
            <person name="Ramsay B.D."/>
            <person name="Hwang C."/>
            <person name="Woo H.L."/>
            <person name="Carroll S.L."/>
            <person name="Lucas S."/>
            <person name="Han J."/>
            <person name="Lapidus A.L."/>
            <person name="Cheng J.F."/>
            <person name="Goodwin L.A."/>
            <person name="Pitluck S."/>
            <person name="Peters L."/>
            <person name="Chertkov O."/>
            <person name="Held B."/>
            <person name="Detter J.C."/>
            <person name="Han C.S."/>
            <person name="Tapia R."/>
            <person name="Land M.L."/>
            <person name="Hauser L.J."/>
            <person name="Kyrpides N.C."/>
            <person name="Ivanova N.N."/>
            <person name="Mikhailova N."/>
            <person name="Pagani I."/>
            <person name="Woyke T."/>
            <person name="Arkin A.P."/>
            <person name="Dehal P."/>
            <person name="Chivian D."/>
            <person name="Criddle C.S."/>
            <person name="Wu W."/>
            <person name="Chakraborty R."/>
            <person name="Hazen T.C."/>
            <person name="Fields M.W."/>
        </authorList>
    </citation>
    <scope>NUCLEOTIDE SEQUENCE [LARGE SCALE GENOMIC DNA]</scope>
    <source>
        <strain evidence="8">FW-101-2B</strain>
    </source>
</reference>
<evidence type="ECO:0000256" key="6">
    <source>
        <dbReference type="SAM" id="Phobius"/>
    </source>
</evidence>
<dbReference type="RefSeq" id="WP_009182542.1">
    <property type="nucleotide sequence ID" value="NZ_CM001368.1"/>
</dbReference>
<evidence type="ECO:0000313" key="8">
    <source>
        <dbReference type="Proteomes" id="UP000004662"/>
    </source>
</evidence>
<feature type="transmembrane region" description="Helical" evidence="6">
    <location>
        <begin position="130"/>
        <end position="153"/>
    </location>
</feature>
<organism evidence="7 8">
    <name type="scientific">Solidesulfovibrio carbinoliphilus subsp. oakridgensis</name>
    <dbReference type="NCBI Taxonomy" id="694327"/>
    <lineage>
        <taxon>Bacteria</taxon>
        <taxon>Pseudomonadati</taxon>
        <taxon>Thermodesulfobacteriota</taxon>
        <taxon>Desulfovibrionia</taxon>
        <taxon>Desulfovibrionales</taxon>
        <taxon>Desulfovibrionaceae</taxon>
        <taxon>Solidesulfovibrio</taxon>
    </lineage>
</organism>
<dbReference type="PANTHER" id="PTHR30482:SF10">
    <property type="entry name" value="HIGH-AFFINITY BRANCHED-CHAIN AMINO ACID TRANSPORT PROTEIN BRAE"/>
    <property type="match status" value="1"/>
</dbReference>
<dbReference type="STRING" id="694327.DFW101_3193"/>
<name>G7Q9S7_9BACT</name>
<dbReference type="GO" id="GO:0015658">
    <property type="term" value="F:branched-chain amino acid transmembrane transporter activity"/>
    <property type="evidence" value="ECO:0007669"/>
    <property type="project" value="InterPro"/>
</dbReference>
<feature type="transmembrane region" description="Helical" evidence="6">
    <location>
        <begin position="225"/>
        <end position="246"/>
    </location>
</feature>
<keyword evidence="8" id="KW-1185">Reference proteome</keyword>
<dbReference type="InterPro" id="IPR043428">
    <property type="entry name" value="LivM-like"/>
</dbReference>
<protein>
    <submittedName>
        <fullName evidence="7">Inner-membrane translocator</fullName>
    </submittedName>
</protein>
<dbReference type="EMBL" id="CM001368">
    <property type="protein sequence ID" value="EHJ49193.1"/>
    <property type="molecule type" value="Genomic_DNA"/>
</dbReference>
<feature type="transmembrane region" description="Helical" evidence="6">
    <location>
        <begin position="62"/>
        <end position="80"/>
    </location>
</feature>
<evidence type="ECO:0000256" key="4">
    <source>
        <dbReference type="ARBA" id="ARBA00022989"/>
    </source>
</evidence>
<dbReference type="eggNOG" id="COG4177">
    <property type="taxonomic scope" value="Bacteria"/>
</dbReference>
<evidence type="ECO:0000256" key="5">
    <source>
        <dbReference type="ARBA" id="ARBA00023136"/>
    </source>
</evidence>
<keyword evidence="3 6" id="KW-0812">Transmembrane</keyword>
<gene>
    <name evidence="7" type="ORF">DFW101_3193</name>
</gene>
<keyword evidence="5 6" id="KW-0472">Membrane</keyword>
<sequence>MKRLTVPVLLAVLLGVLLWVSMTGVLNVYWQSVIMFMGINIILSSSLNIINGNMGEFSCGHAGFMAVGAYVSSVLSVALFTKSAAFGGPLLPPDLAVWLFPVILLAGALAASVVGLLVAIPSFKTRGDYLAIITIAAAYIVKSTIENIGIIGGARGFMGMGGVMSAMTATADLPWIMIWVFVGTVFSVWLIRRFIYSTFGKGVDAIAQDEIAAEIMSVNTNHVKLVAFMVSCGLAGLAGGLFAHILGYVNPGTFTILKSTEIMVMVYLGGMGSLSGSVLAAILMTLLIEYLRDAFGFINSFLHFVSVIPDSYEVTQVWKWVLIPLLLVLLMQFRPEGIMGRRELSDVFPGLRKFYKFKG</sequence>
<accession>G7Q9S7</accession>
<keyword evidence="4 6" id="KW-1133">Transmembrane helix</keyword>
<feature type="transmembrane region" description="Helical" evidence="6">
    <location>
        <begin position="266"/>
        <end position="287"/>
    </location>
</feature>
<dbReference type="AlphaFoldDB" id="G7Q9S7"/>
<feature type="transmembrane region" description="Helical" evidence="6">
    <location>
        <begin position="173"/>
        <end position="191"/>
    </location>
</feature>
<feature type="transmembrane region" description="Helical" evidence="6">
    <location>
        <begin position="28"/>
        <end position="50"/>
    </location>
</feature>
<evidence type="ECO:0000256" key="3">
    <source>
        <dbReference type="ARBA" id="ARBA00022692"/>
    </source>
</evidence>
<dbReference type="GO" id="GO:0005886">
    <property type="term" value="C:plasma membrane"/>
    <property type="evidence" value="ECO:0007669"/>
    <property type="project" value="UniProtKB-SubCell"/>
</dbReference>
<dbReference type="Pfam" id="PF02653">
    <property type="entry name" value="BPD_transp_2"/>
    <property type="match status" value="1"/>
</dbReference>
<dbReference type="HOGENOM" id="CLU_031365_1_2_7"/>
<evidence type="ECO:0000256" key="2">
    <source>
        <dbReference type="ARBA" id="ARBA00022475"/>
    </source>
</evidence>
<dbReference type="CDD" id="cd06581">
    <property type="entry name" value="TM_PBP1_LivM_like"/>
    <property type="match status" value="1"/>
</dbReference>
<evidence type="ECO:0000313" key="7">
    <source>
        <dbReference type="EMBL" id="EHJ49193.1"/>
    </source>
</evidence>